<dbReference type="InterPro" id="IPR042111">
    <property type="entry name" value="Adenylosuccinate_synth_dom3"/>
</dbReference>
<proteinExistence type="inferred from homology"/>
<name>A0A0G0K594_9BACT</name>
<evidence type="ECO:0000256" key="6">
    <source>
        <dbReference type="ARBA" id="ARBA00023134"/>
    </source>
</evidence>
<reference evidence="8 9" key="1">
    <citation type="journal article" date="2015" name="Nature">
        <title>rRNA introns, odd ribosomes, and small enigmatic genomes across a large radiation of phyla.</title>
        <authorList>
            <person name="Brown C.T."/>
            <person name="Hug L.A."/>
            <person name="Thomas B.C."/>
            <person name="Sharon I."/>
            <person name="Castelle C.J."/>
            <person name="Singh A."/>
            <person name="Wilkins M.J."/>
            <person name="Williams K.H."/>
            <person name="Banfield J.F."/>
        </authorList>
    </citation>
    <scope>NUCLEOTIDE SEQUENCE [LARGE SCALE GENOMIC DNA]</scope>
</reference>
<dbReference type="EMBL" id="LBUU01000004">
    <property type="protein sequence ID" value="KKQ70590.1"/>
    <property type="molecule type" value="Genomic_DNA"/>
</dbReference>
<keyword evidence="2 7" id="KW-0479">Metal-binding</keyword>
<dbReference type="SMART" id="SM00788">
    <property type="entry name" value="Adenylsucc_synt"/>
    <property type="match status" value="1"/>
</dbReference>
<feature type="binding site" evidence="7">
    <location>
        <position position="14"/>
    </location>
    <ligand>
        <name>Mg(2+)</name>
        <dbReference type="ChEBI" id="CHEBI:18420"/>
    </ligand>
</feature>
<dbReference type="UniPathway" id="UPA00075">
    <property type="reaction ID" value="UER00335"/>
</dbReference>
<dbReference type="GO" id="GO:0004019">
    <property type="term" value="F:adenylosuccinate synthase activity"/>
    <property type="evidence" value="ECO:0007669"/>
    <property type="project" value="UniProtKB-UniRule"/>
</dbReference>
<evidence type="ECO:0000256" key="2">
    <source>
        <dbReference type="ARBA" id="ARBA00022723"/>
    </source>
</evidence>
<dbReference type="HAMAP" id="MF_00011">
    <property type="entry name" value="Adenylosucc_synth"/>
    <property type="match status" value="1"/>
</dbReference>
<feature type="active site" description="Proton donor" evidence="7">
    <location>
        <position position="44"/>
    </location>
</feature>
<keyword evidence="3 7" id="KW-0547">Nucleotide-binding</keyword>
<dbReference type="InterPro" id="IPR001114">
    <property type="entry name" value="Adenylosuccinate_synthetase"/>
</dbReference>
<comment type="similarity">
    <text evidence="7">Belongs to the adenylosuccinate synthetase family.</text>
</comment>
<dbReference type="GO" id="GO:0005737">
    <property type="term" value="C:cytoplasm"/>
    <property type="evidence" value="ECO:0007669"/>
    <property type="project" value="UniProtKB-SubCell"/>
</dbReference>
<comment type="pathway">
    <text evidence="7">Purine metabolism; AMP biosynthesis via de novo pathway; AMP from IMP: step 1/2.</text>
</comment>
<dbReference type="InterPro" id="IPR042110">
    <property type="entry name" value="Adenylosuccinate_synth_dom2"/>
</dbReference>
<dbReference type="Gene3D" id="3.90.170.10">
    <property type="entry name" value="Adenylosuccinate Synthetase, subunit A, domain 3"/>
    <property type="match status" value="1"/>
</dbReference>
<evidence type="ECO:0000256" key="4">
    <source>
        <dbReference type="ARBA" id="ARBA00022755"/>
    </source>
</evidence>
<keyword evidence="4 7" id="KW-0658">Purine biosynthesis</keyword>
<protein>
    <recommendedName>
        <fullName evidence="7">Adenylosuccinate synthetase</fullName>
        <shortName evidence="7">AMPSase</shortName>
        <shortName evidence="7">AdSS</shortName>
        <ecNumber evidence="7">6.3.4.4</ecNumber>
    </recommendedName>
    <alternativeName>
        <fullName evidence="7">IMP--aspartate ligase</fullName>
    </alternativeName>
</protein>
<dbReference type="GO" id="GO:0044208">
    <property type="term" value="P:'de novo' AMP biosynthetic process"/>
    <property type="evidence" value="ECO:0007669"/>
    <property type="project" value="UniProtKB-UniRule"/>
</dbReference>
<evidence type="ECO:0000256" key="5">
    <source>
        <dbReference type="ARBA" id="ARBA00022842"/>
    </source>
</evidence>
<dbReference type="Gene3D" id="3.40.440.10">
    <property type="entry name" value="Adenylosuccinate Synthetase, subunit A, domain 1"/>
    <property type="match status" value="1"/>
</dbReference>
<dbReference type="EC" id="6.3.4.4" evidence="7"/>
<organism evidence="8 9">
    <name type="scientific">Candidatus Falkowbacteria bacterium GW2011_GWE1_38_31</name>
    <dbReference type="NCBI Taxonomy" id="1618638"/>
    <lineage>
        <taxon>Bacteria</taxon>
        <taxon>Candidatus Falkowiibacteriota</taxon>
    </lineage>
</organism>
<dbReference type="GO" id="GO:0046040">
    <property type="term" value="P:IMP metabolic process"/>
    <property type="evidence" value="ECO:0007669"/>
    <property type="project" value="TreeGrafter"/>
</dbReference>
<evidence type="ECO:0000256" key="3">
    <source>
        <dbReference type="ARBA" id="ARBA00022741"/>
    </source>
</evidence>
<keyword evidence="5 7" id="KW-0460">Magnesium</keyword>
<feature type="binding site" description="in other chain" evidence="7">
    <location>
        <position position="239"/>
    </location>
    <ligand>
        <name>IMP</name>
        <dbReference type="ChEBI" id="CHEBI:58053"/>
        <note>ligand shared between dimeric partners</note>
    </ligand>
</feature>
<dbReference type="AlphaFoldDB" id="A0A0G0K594"/>
<evidence type="ECO:0000256" key="1">
    <source>
        <dbReference type="ARBA" id="ARBA00022598"/>
    </source>
</evidence>
<dbReference type="PANTHER" id="PTHR11846:SF0">
    <property type="entry name" value="ADENYLOSUCCINATE SYNTHETASE"/>
    <property type="match status" value="1"/>
</dbReference>
<comment type="subcellular location">
    <subcellularLocation>
        <location evidence="7">Cytoplasm</location>
    </subcellularLocation>
</comment>
<evidence type="ECO:0000313" key="8">
    <source>
        <dbReference type="EMBL" id="KKQ70590.1"/>
    </source>
</evidence>
<comment type="subunit">
    <text evidence="7">Homodimer.</text>
</comment>
<keyword evidence="1 7" id="KW-0436">Ligase</keyword>
<dbReference type="PANTHER" id="PTHR11846">
    <property type="entry name" value="ADENYLOSUCCINATE SYNTHETASE"/>
    <property type="match status" value="1"/>
</dbReference>
<comment type="catalytic activity">
    <reaction evidence="7">
        <text>IMP + L-aspartate + GTP = N(6)-(1,2-dicarboxyethyl)-AMP + GDP + phosphate + 2 H(+)</text>
        <dbReference type="Rhea" id="RHEA:15753"/>
        <dbReference type="ChEBI" id="CHEBI:15378"/>
        <dbReference type="ChEBI" id="CHEBI:29991"/>
        <dbReference type="ChEBI" id="CHEBI:37565"/>
        <dbReference type="ChEBI" id="CHEBI:43474"/>
        <dbReference type="ChEBI" id="CHEBI:57567"/>
        <dbReference type="ChEBI" id="CHEBI:58053"/>
        <dbReference type="ChEBI" id="CHEBI:58189"/>
        <dbReference type="EC" id="6.3.4.4"/>
    </reaction>
</comment>
<comment type="caution">
    <text evidence="8">The sequence shown here is derived from an EMBL/GenBank/DDBJ whole genome shotgun (WGS) entry which is preliminary data.</text>
</comment>
<keyword evidence="6 7" id="KW-0342">GTP-binding</keyword>
<sequence length="462" mass="51907">MTENIITVDLGLGDQGKGSIVDFLAREYKAETVIRYTGANQAVHNIVEPGGRHHKCSQFGSGIFAGANTHLSAHMLINLLHLEVEAEVLETNSIQDPYSMLSIDSNCRLITPFQIHMNQMREIARGKNRHGSCGLGVGEAVRDGRNGVGIILQDIFYPDELRKKLDYLWRYKIDQAEPLIADGADEKITNIFNKLSTRNYVELLATAYEKMFVDHRLNIRKTADVMRDTLGPVIFEGAQGVLLDEKYGFAPYNTYSCTTPQNAKEIIGLSQAKIIGILRAYATRHGNGPFVTENKRLSSLIPDLHNSSNEWQGKFRIGWFDLVTTKYALEVSGKIDSLAITCVDRLSGLNQVKIVTAYEYCGEKRNDLEKYFDFERKTNGKVLISRIKHIGKEGGEVLANLLKQCRPASWKIFKGWTVNGKINKISKVQKEVKSFLAYIEEKTSIPVSIASFGPTHEDKVWM</sequence>
<dbReference type="InterPro" id="IPR042109">
    <property type="entry name" value="Adenylosuccinate_synth_dom1"/>
</dbReference>
<dbReference type="Pfam" id="PF00709">
    <property type="entry name" value="Adenylsucc_synt"/>
    <property type="match status" value="1"/>
</dbReference>
<keyword evidence="7" id="KW-0963">Cytoplasm</keyword>
<dbReference type="GO" id="GO:0000287">
    <property type="term" value="F:magnesium ion binding"/>
    <property type="evidence" value="ECO:0007669"/>
    <property type="project" value="UniProtKB-UniRule"/>
</dbReference>
<comment type="caution">
    <text evidence="7">Lacks conserved residue(s) required for the propagation of feature annotation.</text>
</comment>
<dbReference type="Proteomes" id="UP000034022">
    <property type="component" value="Unassembled WGS sequence"/>
</dbReference>
<dbReference type="PATRIC" id="fig|1618638.3.peg.551"/>
<gene>
    <name evidence="7" type="primary">purA</name>
    <name evidence="8" type="ORF">US91_C0004G0075</name>
</gene>
<evidence type="ECO:0000313" key="9">
    <source>
        <dbReference type="Proteomes" id="UP000034022"/>
    </source>
</evidence>
<comment type="cofactor">
    <cofactor evidence="7">
        <name>Mg(2+)</name>
        <dbReference type="ChEBI" id="CHEBI:18420"/>
    </cofactor>
    <text evidence="7">Binds 1 Mg(2+) ion per subunit.</text>
</comment>
<dbReference type="InterPro" id="IPR027417">
    <property type="entry name" value="P-loop_NTPase"/>
</dbReference>
<dbReference type="Gene3D" id="1.10.300.10">
    <property type="entry name" value="Adenylosuccinate Synthetase, subunit A, domain 2"/>
    <property type="match status" value="1"/>
</dbReference>
<feature type="binding site" evidence="7">
    <location>
        <begin position="451"/>
        <end position="453"/>
    </location>
    <ligand>
        <name>GTP</name>
        <dbReference type="ChEBI" id="CHEBI:37565"/>
    </ligand>
</feature>
<feature type="binding site" description="in other chain" evidence="7">
    <location>
        <position position="254"/>
    </location>
    <ligand>
        <name>IMP</name>
        <dbReference type="ChEBI" id="CHEBI:58053"/>
        <note>ligand shared between dimeric partners</note>
    </ligand>
</feature>
<feature type="active site" description="Proton acceptor" evidence="7">
    <location>
        <position position="14"/>
    </location>
</feature>
<dbReference type="SUPFAM" id="SSF52540">
    <property type="entry name" value="P-loop containing nucleoside triphosphate hydrolases"/>
    <property type="match status" value="1"/>
</dbReference>
<evidence type="ECO:0000256" key="7">
    <source>
        <dbReference type="HAMAP-Rule" id="MF_00011"/>
    </source>
</evidence>
<dbReference type="GO" id="GO:0005525">
    <property type="term" value="F:GTP binding"/>
    <property type="evidence" value="ECO:0007669"/>
    <property type="project" value="UniProtKB-UniRule"/>
</dbReference>
<feature type="binding site" evidence="7">
    <location>
        <begin position="342"/>
        <end position="344"/>
    </location>
    <ligand>
        <name>GTP</name>
        <dbReference type="ChEBI" id="CHEBI:37565"/>
    </ligand>
</feature>
<accession>A0A0G0K594</accession>
<comment type="function">
    <text evidence="7">Plays an important role in the de novo pathway of purine nucleotide biosynthesis. Catalyzes the first committed step in the biosynthesis of AMP from IMP.</text>
</comment>